<evidence type="ECO:0000313" key="3">
    <source>
        <dbReference type="Proteomes" id="UP000056453"/>
    </source>
</evidence>
<comment type="caution">
    <text evidence="2">The sequence shown here is derived from an EMBL/GenBank/DDBJ whole genome shotgun (WGS) entry which is preliminary data.</text>
</comment>
<dbReference type="GO" id="GO:0008803">
    <property type="term" value="F:bis(5'-nucleosyl)-tetraphosphatase (symmetrical) activity"/>
    <property type="evidence" value="ECO:0007669"/>
    <property type="project" value="TreeGrafter"/>
</dbReference>
<dbReference type="GO" id="GO:0016791">
    <property type="term" value="F:phosphatase activity"/>
    <property type="evidence" value="ECO:0007669"/>
    <property type="project" value="TreeGrafter"/>
</dbReference>
<sequence>MTASLFQIFRRIGPGQGRDFVVGDIHGAFHLLMKALDALKFDPAVDRLFSVGDLVDRGEYSEMALEFLSEPWVYAVRGNHEQMVLDLYASGKLDEEALAFHVKNNGMGWWPKTSPERQAALLAAFSRLPVAMEVETARGSVGMVHAEVPVGMDWPTFIGKLEDFDRHTIKSAIWGRTRATRNDTSGVAGIGRIFAGHTPQFEGARRLGNCYFIDTGAVFGAQGVAPGKLSVANMVCRTEVISARAPVVLPLVDLFTPEGLGPFGQYAKPCA</sequence>
<evidence type="ECO:0000259" key="1">
    <source>
        <dbReference type="PROSITE" id="PS00125"/>
    </source>
</evidence>
<dbReference type="PANTHER" id="PTHR42850:SF10">
    <property type="entry name" value="SERINE_THREONINE-PROTEIN PHOSPHATASE 1"/>
    <property type="match status" value="1"/>
</dbReference>
<dbReference type="Gene3D" id="3.60.21.10">
    <property type="match status" value="1"/>
</dbReference>
<dbReference type="EMBL" id="LPBJ01000047">
    <property type="protein sequence ID" value="KVP98092.1"/>
    <property type="molecule type" value="Genomic_DNA"/>
</dbReference>
<dbReference type="InterPro" id="IPR004843">
    <property type="entry name" value="Calcineurin-like_PHP"/>
</dbReference>
<dbReference type="SUPFAM" id="SSF56300">
    <property type="entry name" value="Metallo-dependent phosphatases"/>
    <property type="match status" value="1"/>
</dbReference>
<keyword evidence="3" id="KW-1185">Reference proteome</keyword>
<accession>A0AAW3MU11</accession>
<dbReference type="GO" id="GO:0005737">
    <property type="term" value="C:cytoplasm"/>
    <property type="evidence" value="ECO:0007669"/>
    <property type="project" value="TreeGrafter"/>
</dbReference>
<dbReference type="Pfam" id="PF00149">
    <property type="entry name" value="Metallophos"/>
    <property type="match status" value="1"/>
</dbReference>
<protein>
    <recommendedName>
        <fullName evidence="1">Serine/threonine specific protein phosphatases domain-containing protein</fullName>
    </recommendedName>
</protein>
<reference evidence="2 3" key="1">
    <citation type="submission" date="2015-11" db="EMBL/GenBank/DDBJ databases">
        <title>Expanding the genomic diversity of Burkholderia species for the development of highly accurate diagnostics.</title>
        <authorList>
            <person name="Sahl J."/>
            <person name="Keim P."/>
            <person name="Wagner D."/>
        </authorList>
    </citation>
    <scope>NUCLEOTIDE SEQUENCE [LARGE SCALE GENOMIC DNA]</scope>
    <source>
        <strain evidence="2 3">MSMB1808WGS</strain>
    </source>
</reference>
<dbReference type="InterPro" id="IPR050126">
    <property type="entry name" value="Ap4A_hydrolase"/>
</dbReference>
<organism evidence="2 3">
    <name type="scientific">Burkholderia ubonensis</name>
    <dbReference type="NCBI Taxonomy" id="101571"/>
    <lineage>
        <taxon>Bacteria</taxon>
        <taxon>Pseudomonadati</taxon>
        <taxon>Pseudomonadota</taxon>
        <taxon>Betaproteobacteria</taxon>
        <taxon>Burkholderiales</taxon>
        <taxon>Burkholderiaceae</taxon>
        <taxon>Burkholderia</taxon>
        <taxon>Burkholderia cepacia complex</taxon>
    </lineage>
</organism>
<gene>
    <name evidence="2" type="ORF">WJ96_05850</name>
</gene>
<dbReference type="PANTHER" id="PTHR42850">
    <property type="entry name" value="METALLOPHOSPHOESTERASE"/>
    <property type="match status" value="1"/>
</dbReference>
<dbReference type="InterPro" id="IPR006186">
    <property type="entry name" value="Ser/Thr-sp_prot-phosphatase"/>
</dbReference>
<dbReference type="GO" id="GO:0110154">
    <property type="term" value="P:RNA decapping"/>
    <property type="evidence" value="ECO:0007669"/>
    <property type="project" value="TreeGrafter"/>
</dbReference>
<dbReference type="Proteomes" id="UP000056453">
    <property type="component" value="Unassembled WGS sequence"/>
</dbReference>
<name>A0AAW3MU11_9BURK</name>
<dbReference type="RefSeq" id="WP_059954178.1">
    <property type="nucleotide sequence ID" value="NZ_LPBJ01000047.1"/>
</dbReference>
<dbReference type="AlphaFoldDB" id="A0AAW3MU11"/>
<dbReference type="PROSITE" id="PS00125">
    <property type="entry name" value="SER_THR_PHOSPHATASE"/>
    <property type="match status" value="1"/>
</dbReference>
<dbReference type="InterPro" id="IPR029052">
    <property type="entry name" value="Metallo-depent_PP-like"/>
</dbReference>
<feature type="domain" description="Serine/threonine specific protein phosphatases" evidence="1">
    <location>
        <begin position="76"/>
        <end position="81"/>
    </location>
</feature>
<proteinExistence type="predicted"/>
<evidence type="ECO:0000313" key="2">
    <source>
        <dbReference type="EMBL" id="KVP98092.1"/>
    </source>
</evidence>